<protein>
    <recommendedName>
        <fullName evidence="4">CCHC-type domain-containing protein</fullName>
    </recommendedName>
</protein>
<feature type="region of interest" description="Disordered" evidence="1">
    <location>
        <begin position="179"/>
        <end position="234"/>
    </location>
</feature>
<dbReference type="Proteomes" id="UP001151760">
    <property type="component" value="Unassembled WGS sequence"/>
</dbReference>
<accession>A0ABQ4ZZD4</accession>
<evidence type="ECO:0008006" key="4">
    <source>
        <dbReference type="Google" id="ProtNLM"/>
    </source>
</evidence>
<name>A0ABQ4ZZD4_9ASTR</name>
<comment type="caution">
    <text evidence="2">The sequence shown here is derived from an EMBL/GenBank/DDBJ whole genome shotgun (WGS) entry which is preliminary data.</text>
</comment>
<keyword evidence="3" id="KW-1185">Reference proteome</keyword>
<evidence type="ECO:0000313" key="2">
    <source>
        <dbReference type="EMBL" id="GJS94447.1"/>
    </source>
</evidence>
<reference evidence="2" key="2">
    <citation type="submission" date="2022-01" db="EMBL/GenBank/DDBJ databases">
        <authorList>
            <person name="Yamashiro T."/>
            <person name="Shiraishi A."/>
            <person name="Satake H."/>
            <person name="Nakayama K."/>
        </authorList>
    </citation>
    <scope>NUCLEOTIDE SEQUENCE</scope>
</reference>
<dbReference type="EMBL" id="BQNB010011731">
    <property type="protein sequence ID" value="GJS94447.1"/>
    <property type="molecule type" value="Genomic_DNA"/>
</dbReference>
<feature type="compositionally biased region" description="Polar residues" evidence="1">
    <location>
        <begin position="195"/>
        <end position="211"/>
    </location>
</feature>
<evidence type="ECO:0000256" key="1">
    <source>
        <dbReference type="SAM" id="MobiDB-lite"/>
    </source>
</evidence>
<feature type="region of interest" description="Disordered" evidence="1">
    <location>
        <begin position="1"/>
        <end position="38"/>
    </location>
</feature>
<gene>
    <name evidence="2" type="ORF">Tco_0801415</name>
</gene>
<sequence length="400" mass="45550">MSQPANDEFSQHLSDDEESNHEDALDTGAAPKQQQQVIPQTTAISNIKLPILKKEEYDIWAMEMEHYLEYIDNEALEVIRNGKLQEENFKWERDEHYVEDFMEWNDAIRSGKPSETRFGGNANSKKMQKEKKEKLFSNNNLWRQLVQLDNDYETKQRVVTLSMMICSINLRFFGAGKAKVTQKPKISDSDDNSTEHSTCQSNDSEGSCGNTSEHSSESESESISVPNEMSTSRSVITNEKVVSELQEVEPSCAKHVKTPRQQMKDQATPKVNRKNWNAMMEREQGEGYSFTKKKCFVCGSLSHLIKDCDYYEKKNRPREAEGLRIKGGFNTSNGVAKPVWTNANRVNHSNKFVPRSVQLNAGRPNTNSVRPNINTGRTNINSVRPRVNAVSSNVNTVRSR</sequence>
<organism evidence="2 3">
    <name type="scientific">Tanacetum coccineum</name>
    <dbReference type="NCBI Taxonomy" id="301880"/>
    <lineage>
        <taxon>Eukaryota</taxon>
        <taxon>Viridiplantae</taxon>
        <taxon>Streptophyta</taxon>
        <taxon>Embryophyta</taxon>
        <taxon>Tracheophyta</taxon>
        <taxon>Spermatophyta</taxon>
        <taxon>Magnoliopsida</taxon>
        <taxon>eudicotyledons</taxon>
        <taxon>Gunneridae</taxon>
        <taxon>Pentapetalae</taxon>
        <taxon>asterids</taxon>
        <taxon>campanulids</taxon>
        <taxon>Asterales</taxon>
        <taxon>Asteraceae</taxon>
        <taxon>Asteroideae</taxon>
        <taxon>Anthemideae</taxon>
        <taxon>Anthemidinae</taxon>
        <taxon>Tanacetum</taxon>
    </lineage>
</organism>
<proteinExistence type="predicted"/>
<reference evidence="2" key="1">
    <citation type="journal article" date="2022" name="Int. J. Mol. Sci.">
        <title>Draft Genome of Tanacetum Coccineum: Genomic Comparison of Closely Related Tanacetum-Family Plants.</title>
        <authorList>
            <person name="Yamashiro T."/>
            <person name="Shiraishi A."/>
            <person name="Nakayama K."/>
            <person name="Satake H."/>
        </authorList>
    </citation>
    <scope>NUCLEOTIDE SEQUENCE</scope>
</reference>
<evidence type="ECO:0000313" key="3">
    <source>
        <dbReference type="Proteomes" id="UP001151760"/>
    </source>
</evidence>
<feature type="compositionally biased region" description="Polar residues" evidence="1">
    <location>
        <begin position="225"/>
        <end position="234"/>
    </location>
</feature>